<evidence type="ECO:0000256" key="2">
    <source>
        <dbReference type="ARBA" id="ARBA00005227"/>
    </source>
</evidence>
<dbReference type="OrthoDB" id="1666796at2759"/>
<keyword evidence="3 7" id="KW-0812">Transmembrane</keyword>
<dbReference type="Pfam" id="PF02990">
    <property type="entry name" value="EMP70"/>
    <property type="match status" value="1"/>
</dbReference>
<reference evidence="9 10" key="1">
    <citation type="journal article" date="2018" name="Sci. Rep.">
        <title>A complete Leishmania donovani reference genome identifies novel genetic variations associated with virulence.</title>
        <authorList>
            <person name="Lypaczewski P."/>
            <person name="Hoshizaki J."/>
            <person name="Zhang W.-W."/>
            <person name="McCall L.-I."/>
            <person name="Torcivia-Rodriguez J."/>
            <person name="Simonyan V."/>
            <person name="Kaur A."/>
            <person name="Dewar K."/>
            <person name="Matlashewski G."/>
        </authorList>
    </citation>
    <scope>NUCLEOTIDE SEQUENCE [LARGE SCALE GENOMIC DNA]</scope>
    <source>
        <strain evidence="9 10">LdCL</strain>
    </source>
</reference>
<dbReference type="Proteomes" id="UP000274082">
    <property type="component" value="Chromosome 29"/>
</dbReference>
<accession>A0A3S7X2L7</accession>
<feature type="chain" id="PRO_5019471218" description="Transmembrane 9 superfamily member" evidence="8">
    <location>
        <begin position="46"/>
        <end position="681"/>
    </location>
</feature>
<feature type="transmembrane region" description="Helical" evidence="7">
    <location>
        <begin position="383"/>
        <end position="410"/>
    </location>
</feature>
<dbReference type="VEuPathDB" id="TriTrypDB:LdCL_290022900"/>
<feature type="transmembrane region" description="Helical" evidence="7">
    <location>
        <begin position="321"/>
        <end position="343"/>
    </location>
</feature>
<sequence>MSVSTQHARSHCSSNAGARPPLLLLLLTLLVVLQLLAAGATPASAFYVPGAAEKAYKKGEEVKFMVNSLRSSSEMFPIDYSKMPFCQPARQEFKEESIGEIIWGDRMLNSLYTVRMKEDVKCMALPDCDFIANTETIRRKESKNLTKMINKWYRVYMNIDNLPVFSTNPESTQMSECAKKLGKDVKIYAQRGFPLGVPAKCTSDRAALLNNHLDFTIHYNHDSQTTSTTAEEERRYIVVFIDVKARSIAWSDSLECNSQMKVAPEVLAPMRGLKMKNVTQNKATVYWTYSVKWKENPNVKWATRWDFYLTAAAAAAPAGHILFIILSLMVVLFIGSAVMGVLLRALHKDFNRYNSEDPEDLQEEVGWKLVHADVFRPPLYANWLAIFVANGVQILTTVGVVLIIALMGFLSPSRRGALLTTMLLTAVFTSLISGYVCGVLLQYLNCRAWKNIFTCSFTLPGAMLLIYIFILIINKAHGATTAIPFMTLLEMLTLFVAVSLPLTVLGGSVAFRQQPITNPTRVGRLAREVPTQSWINQPIFICVFWPSVPLVVVVIELYYIMQDLWEGQIYYSFGFLTVTACIWVLVCALVTISCLYYVLCYENHRWWWIAYLVPGGAGVHMFCMSLIFFMSHVSVSSFASAVLFFSYMGMVSYMYGMAAGAVGVIVSIVFVRRIYGSIKID</sequence>
<feature type="signal peptide" evidence="8">
    <location>
        <begin position="1"/>
        <end position="45"/>
    </location>
</feature>
<keyword evidence="5 7" id="KW-1133">Transmembrane helix</keyword>
<organism evidence="9 10">
    <name type="scientific">Leishmania donovani</name>
    <dbReference type="NCBI Taxonomy" id="5661"/>
    <lineage>
        <taxon>Eukaryota</taxon>
        <taxon>Discoba</taxon>
        <taxon>Euglenozoa</taxon>
        <taxon>Kinetoplastea</taxon>
        <taxon>Metakinetoplastina</taxon>
        <taxon>Trypanosomatida</taxon>
        <taxon>Trypanosomatidae</taxon>
        <taxon>Leishmaniinae</taxon>
        <taxon>Leishmania</taxon>
    </lineage>
</organism>
<keyword evidence="6 7" id="KW-0472">Membrane</keyword>
<feature type="transmembrane region" description="Helical" evidence="7">
    <location>
        <begin position="453"/>
        <end position="473"/>
    </location>
</feature>
<evidence type="ECO:0000256" key="3">
    <source>
        <dbReference type="ARBA" id="ARBA00022692"/>
    </source>
</evidence>
<evidence type="ECO:0000256" key="5">
    <source>
        <dbReference type="ARBA" id="ARBA00022989"/>
    </source>
</evidence>
<dbReference type="EMBL" id="CP029528">
    <property type="protein sequence ID" value="AYU80665.1"/>
    <property type="molecule type" value="Genomic_DNA"/>
</dbReference>
<keyword evidence="10" id="KW-1185">Reference proteome</keyword>
<dbReference type="GO" id="GO:0016020">
    <property type="term" value="C:membrane"/>
    <property type="evidence" value="ECO:0007669"/>
    <property type="project" value="UniProtKB-SubCell"/>
</dbReference>
<evidence type="ECO:0000313" key="10">
    <source>
        <dbReference type="Proteomes" id="UP000274082"/>
    </source>
</evidence>
<protein>
    <recommendedName>
        <fullName evidence="7">Transmembrane 9 superfamily member</fullName>
    </recommendedName>
</protein>
<dbReference type="VEuPathDB" id="TriTrypDB:LdBPK_291730.1"/>
<evidence type="ECO:0000256" key="1">
    <source>
        <dbReference type="ARBA" id="ARBA00004141"/>
    </source>
</evidence>
<name>A0A3S7X2L7_LEIDO</name>
<dbReference type="InterPro" id="IPR004240">
    <property type="entry name" value="EMP70"/>
</dbReference>
<gene>
    <name evidence="9" type="ORF">LdCL_290022900</name>
</gene>
<comment type="similarity">
    <text evidence="2 7">Belongs to the nonaspanin (TM9SF) (TC 9.A.2) family.</text>
</comment>
<dbReference type="PANTHER" id="PTHR10766">
    <property type="entry name" value="TRANSMEMBRANE 9 SUPERFAMILY PROTEIN"/>
    <property type="match status" value="1"/>
</dbReference>
<evidence type="ECO:0000256" key="6">
    <source>
        <dbReference type="ARBA" id="ARBA00023136"/>
    </source>
</evidence>
<evidence type="ECO:0000256" key="7">
    <source>
        <dbReference type="RuleBase" id="RU363079"/>
    </source>
</evidence>
<evidence type="ECO:0000256" key="8">
    <source>
        <dbReference type="SAM" id="SignalP"/>
    </source>
</evidence>
<evidence type="ECO:0000313" key="9">
    <source>
        <dbReference type="EMBL" id="AYU80665.1"/>
    </source>
</evidence>
<dbReference type="AlphaFoldDB" id="A0A3S7X2L7"/>
<feature type="transmembrane region" description="Helical" evidence="7">
    <location>
        <begin position="606"/>
        <end position="630"/>
    </location>
</feature>
<dbReference type="GO" id="GO:0005737">
    <property type="term" value="C:cytoplasm"/>
    <property type="evidence" value="ECO:0007669"/>
    <property type="project" value="UniProtKB-ARBA"/>
</dbReference>
<feature type="transmembrane region" description="Helical" evidence="7">
    <location>
        <begin position="650"/>
        <end position="671"/>
    </location>
</feature>
<keyword evidence="4 8" id="KW-0732">Signal</keyword>
<feature type="transmembrane region" description="Helical" evidence="7">
    <location>
        <begin position="485"/>
        <end position="511"/>
    </location>
</feature>
<feature type="transmembrane region" description="Helical" evidence="7">
    <location>
        <begin position="539"/>
        <end position="561"/>
    </location>
</feature>
<feature type="transmembrane region" description="Helical" evidence="7">
    <location>
        <begin position="416"/>
        <end position="441"/>
    </location>
</feature>
<dbReference type="VEuPathDB" id="TriTrypDB:LDHU3_29.2500"/>
<comment type="subcellular location">
    <subcellularLocation>
        <location evidence="1">Membrane</location>
        <topology evidence="1">Multi-pass membrane protein</topology>
    </subcellularLocation>
</comment>
<dbReference type="GO" id="GO:0072657">
    <property type="term" value="P:protein localization to membrane"/>
    <property type="evidence" value="ECO:0007669"/>
    <property type="project" value="TreeGrafter"/>
</dbReference>
<dbReference type="PANTHER" id="PTHR10766:SF111">
    <property type="entry name" value="TRANSMEMBRANE 9 SUPERFAMILY MEMBER 2"/>
    <property type="match status" value="1"/>
</dbReference>
<evidence type="ECO:0000256" key="4">
    <source>
        <dbReference type="ARBA" id="ARBA00022729"/>
    </source>
</evidence>
<proteinExistence type="inferred from homology"/>
<feature type="transmembrane region" description="Helical" evidence="7">
    <location>
        <begin position="573"/>
        <end position="599"/>
    </location>
</feature>